<dbReference type="InterPro" id="IPR001895">
    <property type="entry name" value="RASGEF_cat_dom"/>
</dbReference>
<dbReference type="GO" id="GO:0005886">
    <property type="term" value="C:plasma membrane"/>
    <property type="evidence" value="ECO:0007669"/>
    <property type="project" value="TreeGrafter"/>
</dbReference>
<dbReference type="GO" id="GO:0005085">
    <property type="term" value="F:guanyl-nucleotide exchange factor activity"/>
    <property type="evidence" value="ECO:0007669"/>
    <property type="project" value="UniProtKB-KW"/>
</dbReference>
<keyword evidence="3" id="KW-0175">Coiled coil</keyword>
<organism evidence="6 7">
    <name type="scientific">Rhizopus oryzae</name>
    <name type="common">Mucormycosis agent</name>
    <name type="synonym">Rhizopus arrhizus var. delemar</name>
    <dbReference type="NCBI Taxonomy" id="64495"/>
    <lineage>
        <taxon>Eukaryota</taxon>
        <taxon>Fungi</taxon>
        <taxon>Fungi incertae sedis</taxon>
        <taxon>Mucoromycota</taxon>
        <taxon>Mucoromycotina</taxon>
        <taxon>Mucoromycetes</taxon>
        <taxon>Mucorales</taxon>
        <taxon>Mucorineae</taxon>
        <taxon>Rhizopodaceae</taxon>
        <taxon>Rhizopus</taxon>
    </lineage>
</organism>
<dbReference type="InterPro" id="IPR036964">
    <property type="entry name" value="RASGEF_cat_dom_sf"/>
</dbReference>
<feature type="region of interest" description="Disordered" evidence="4">
    <location>
        <begin position="80"/>
        <end position="104"/>
    </location>
</feature>
<keyword evidence="1 2" id="KW-0344">Guanine-nucleotide releasing factor</keyword>
<evidence type="ECO:0000313" key="7">
    <source>
        <dbReference type="Proteomes" id="UP000716291"/>
    </source>
</evidence>
<dbReference type="EMBL" id="JAANQT010000613">
    <property type="protein sequence ID" value="KAG1309612.1"/>
    <property type="molecule type" value="Genomic_DNA"/>
</dbReference>
<evidence type="ECO:0000259" key="5">
    <source>
        <dbReference type="PROSITE" id="PS50009"/>
    </source>
</evidence>
<keyword evidence="7" id="KW-1185">Reference proteome</keyword>
<evidence type="ECO:0000256" key="3">
    <source>
        <dbReference type="SAM" id="Coils"/>
    </source>
</evidence>
<dbReference type="InterPro" id="IPR023578">
    <property type="entry name" value="Ras_GEF_dom_sf"/>
</dbReference>
<evidence type="ECO:0000256" key="2">
    <source>
        <dbReference type="PROSITE-ProRule" id="PRU00168"/>
    </source>
</evidence>
<name>A0A9P6XB33_RHIOR</name>
<comment type="caution">
    <text evidence="6">The sequence shown here is derived from an EMBL/GenBank/DDBJ whole genome shotgun (WGS) entry which is preliminary data.</text>
</comment>
<dbReference type="InterPro" id="IPR008937">
    <property type="entry name" value="Ras-like_GEF"/>
</dbReference>
<dbReference type="AlphaFoldDB" id="A0A9P6XB33"/>
<proteinExistence type="predicted"/>
<dbReference type="PANTHER" id="PTHR23113:SF368">
    <property type="entry name" value="CELL DIVISION CONTROL PROTEIN 25"/>
    <property type="match status" value="1"/>
</dbReference>
<dbReference type="PROSITE" id="PS50009">
    <property type="entry name" value="RASGEF_CAT"/>
    <property type="match status" value="1"/>
</dbReference>
<evidence type="ECO:0000256" key="1">
    <source>
        <dbReference type="ARBA" id="ARBA00022658"/>
    </source>
</evidence>
<reference evidence="6" key="1">
    <citation type="journal article" date="2020" name="Microb. Genom.">
        <title>Genetic diversity of clinical and environmental Mucorales isolates obtained from an investigation of mucormycosis cases among solid organ transplant recipients.</title>
        <authorList>
            <person name="Nguyen M.H."/>
            <person name="Kaul D."/>
            <person name="Muto C."/>
            <person name="Cheng S.J."/>
            <person name="Richter R.A."/>
            <person name="Bruno V.M."/>
            <person name="Liu G."/>
            <person name="Beyhan S."/>
            <person name="Sundermann A.J."/>
            <person name="Mounaud S."/>
            <person name="Pasculle A.W."/>
            <person name="Nierman W.C."/>
            <person name="Driscoll E."/>
            <person name="Cumbie R."/>
            <person name="Clancy C.J."/>
            <person name="Dupont C.L."/>
        </authorList>
    </citation>
    <scope>NUCLEOTIDE SEQUENCE</scope>
    <source>
        <strain evidence="6">GL11</strain>
    </source>
</reference>
<dbReference type="Proteomes" id="UP000716291">
    <property type="component" value="Unassembled WGS sequence"/>
</dbReference>
<sequence>MVMEDLQLSFSTASRHFDNGQTKDAYHLYLTTAQNAIRPLFDIKFIHSSIVSKPQHYDTLLCMLRNCVDEVERIVEYHSISTRKAPPPPLPPKPSTSNKPVLSPKRIRPLPIALPLTHDSEETALAHVPNGEIDPHNLVLAQTNNNDSLIPSTNVSNTPYIPVPPLITTHKVLQAKLDELELSLNEYRAQKRSIQQGIENSHMTKSEIDDAISKYTPYVAEAKQTLNRIRTVHMTAATIPSILHFRPGVVAYQITRIESAIFSAIPSQALLTHSPKEPHPRIIASTDFFNFITRVIEHSIILPQEASSRAQHIHHWIKIAIKCQELNNYQTLKAIVSALGTPPVQRLKRTWGYVPKKSLSRLDTLNELMSESNNYEKYREHMGLITSDGKNKIQSEHAKRPTVPFLGTFIHDMTYLLAAVQHQSPLVKQNLSGLSRIEILQADARVQRLLNTLKLFQSCPSYDKKPNNIYAKTVQKTVSPVRPTFSQALYRSKSSFGKLGGAMGFGNGHLENTSETSLLGGEDDLDVEEQSNLVTQYILMRPWVSQNTVDELSLLREPPRTSSKQNTNGVARSNSVGSHYASSLISNTSSFMRLSASCNSTTTNASLSTLESRPDSFDDVIKLSERDSKVVDLAEINVHNDQISTRASHQFMRNYGWDHEALLYNDRVPIIPPRPKILVHKKTSEINNY</sequence>
<accession>A0A9P6XB33</accession>
<feature type="compositionally biased region" description="Pro residues" evidence="4">
    <location>
        <begin position="85"/>
        <end position="94"/>
    </location>
</feature>
<dbReference type="Gene3D" id="1.10.840.10">
    <property type="entry name" value="Ras guanine-nucleotide exchange factors catalytic domain"/>
    <property type="match status" value="1"/>
</dbReference>
<protein>
    <recommendedName>
        <fullName evidence="5">Ras-GEF domain-containing protein</fullName>
    </recommendedName>
</protein>
<evidence type="ECO:0000313" key="6">
    <source>
        <dbReference type="EMBL" id="KAG1309612.1"/>
    </source>
</evidence>
<dbReference type="PANTHER" id="PTHR23113">
    <property type="entry name" value="GUANINE NUCLEOTIDE EXCHANGE FACTOR"/>
    <property type="match status" value="1"/>
</dbReference>
<feature type="coiled-coil region" evidence="3">
    <location>
        <begin position="170"/>
        <end position="197"/>
    </location>
</feature>
<dbReference type="OrthoDB" id="546434at2759"/>
<feature type="domain" description="Ras-GEF" evidence="5">
    <location>
        <begin position="246"/>
        <end position="494"/>
    </location>
</feature>
<gene>
    <name evidence="6" type="ORF">G6F64_005175</name>
</gene>
<dbReference type="SUPFAM" id="SSF48366">
    <property type="entry name" value="Ras GEF"/>
    <property type="match status" value="1"/>
</dbReference>
<evidence type="ECO:0000256" key="4">
    <source>
        <dbReference type="SAM" id="MobiDB-lite"/>
    </source>
</evidence>
<dbReference type="GO" id="GO:0007265">
    <property type="term" value="P:Ras protein signal transduction"/>
    <property type="evidence" value="ECO:0007669"/>
    <property type="project" value="TreeGrafter"/>
</dbReference>
<dbReference type="SMART" id="SM00147">
    <property type="entry name" value="RasGEF"/>
    <property type="match status" value="1"/>
</dbReference>
<dbReference type="Pfam" id="PF00617">
    <property type="entry name" value="RasGEF"/>
    <property type="match status" value="1"/>
</dbReference>